<evidence type="ECO:0000256" key="1">
    <source>
        <dbReference type="SAM" id="MobiDB-lite"/>
    </source>
</evidence>
<accession>A0A1B6CNY6</accession>
<evidence type="ECO:0000256" key="2">
    <source>
        <dbReference type="SAM" id="SignalP"/>
    </source>
</evidence>
<protein>
    <submittedName>
        <fullName evidence="4">Uncharacterized protein</fullName>
    </submittedName>
</protein>
<keyword evidence="2" id="KW-0732">Signal</keyword>
<reference evidence="4" key="1">
    <citation type="submission" date="2015-12" db="EMBL/GenBank/DDBJ databases">
        <title>De novo transcriptome assembly of four potential Pierce s Disease insect vectors from Arizona vineyards.</title>
        <authorList>
            <person name="Tassone E.E."/>
        </authorList>
    </citation>
    <scope>NUCLEOTIDE SEQUENCE</scope>
</reference>
<dbReference type="AlphaFoldDB" id="A0A1B6CNY6"/>
<proteinExistence type="predicted"/>
<dbReference type="EMBL" id="GEDC01022119">
    <property type="protein sequence ID" value="JAS15179.1"/>
    <property type="molecule type" value="Transcribed_RNA"/>
</dbReference>
<feature type="region of interest" description="Disordered" evidence="1">
    <location>
        <begin position="24"/>
        <end position="46"/>
    </location>
</feature>
<gene>
    <name evidence="3" type="ORF">g.3596</name>
    <name evidence="4" type="ORF">g.3597</name>
</gene>
<feature type="non-terminal residue" evidence="4">
    <location>
        <position position="1"/>
    </location>
</feature>
<name>A0A1B6CNY6_9HEMI</name>
<organism evidence="4">
    <name type="scientific">Clastoptera arizonana</name>
    <name type="common">Arizona spittle bug</name>
    <dbReference type="NCBI Taxonomy" id="38151"/>
    <lineage>
        <taxon>Eukaryota</taxon>
        <taxon>Metazoa</taxon>
        <taxon>Ecdysozoa</taxon>
        <taxon>Arthropoda</taxon>
        <taxon>Hexapoda</taxon>
        <taxon>Insecta</taxon>
        <taxon>Pterygota</taxon>
        <taxon>Neoptera</taxon>
        <taxon>Paraneoptera</taxon>
        <taxon>Hemiptera</taxon>
        <taxon>Auchenorrhyncha</taxon>
        <taxon>Cercopoidea</taxon>
        <taxon>Clastopteridae</taxon>
        <taxon>Clastoptera</taxon>
    </lineage>
</organism>
<evidence type="ECO:0000313" key="4">
    <source>
        <dbReference type="EMBL" id="JAS15179.1"/>
    </source>
</evidence>
<dbReference type="EMBL" id="GEDC01025786">
    <property type="protein sequence ID" value="JAS11512.1"/>
    <property type="molecule type" value="Transcribed_RNA"/>
</dbReference>
<feature type="region of interest" description="Disordered" evidence="1">
    <location>
        <begin position="112"/>
        <end position="133"/>
    </location>
</feature>
<feature type="chain" id="PRO_5008580536" evidence="2">
    <location>
        <begin position="23"/>
        <end position="133"/>
    </location>
</feature>
<sequence length="133" mass="14983">HDNMTLAFVVVVCLACLYQISANDSPPPPEESNSEVPLGFFPQQFSPWNEPPSPPMDYDFLNGTNQPNYMGMMNPMNPMNPMFPMMNMGFEGASNRTMIPYMPYGYMPSPFPPPSQPLLQQMPTNPEVEQTVE</sequence>
<evidence type="ECO:0000313" key="3">
    <source>
        <dbReference type="EMBL" id="JAS11512.1"/>
    </source>
</evidence>
<feature type="signal peptide" evidence="2">
    <location>
        <begin position="1"/>
        <end position="22"/>
    </location>
</feature>